<organism evidence="19 20">
    <name type="scientific">Gallus gallus</name>
    <name type="common">Chicken</name>
    <dbReference type="NCBI Taxonomy" id="9031"/>
    <lineage>
        <taxon>Eukaryota</taxon>
        <taxon>Metazoa</taxon>
        <taxon>Chordata</taxon>
        <taxon>Craniata</taxon>
        <taxon>Vertebrata</taxon>
        <taxon>Euteleostomi</taxon>
        <taxon>Archelosauria</taxon>
        <taxon>Archosauria</taxon>
        <taxon>Dinosauria</taxon>
        <taxon>Saurischia</taxon>
        <taxon>Theropoda</taxon>
        <taxon>Coelurosauria</taxon>
        <taxon>Aves</taxon>
        <taxon>Neognathae</taxon>
        <taxon>Galloanserae</taxon>
        <taxon>Galliformes</taxon>
        <taxon>Phasianidae</taxon>
        <taxon>Phasianinae</taxon>
        <taxon>Gallus</taxon>
    </lineage>
</organism>
<dbReference type="PRINTS" id="PR01089">
    <property type="entry name" value="NEUREGULIN"/>
</dbReference>
<evidence type="ECO:0000256" key="5">
    <source>
        <dbReference type="ARBA" id="ARBA00022525"/>
    </source>
</evidence>
<dbReference type="PROSITE" id="PS00022">
    <property type="entry name" value="EGF_1"/>
    <property type="match status" value="1"/>
</dbReference>
<feature type="transmembrane region" description="Helical" evidence="17">
    <location>
        <begin position="285"/>
        <end position="307"/>
    </location>
</feature>
<feature type="compositionally biased region" description="Polar residues" evidence="16">
    <location>
        <begin position="195"/>
        <end position="209"/>
    </location>
</feature>
<keyword evidence="9" id="KW-0339">Growth factor</keyword>
<evidence type="ECO:0000256" key="8">
    <source>
        <dbReference type="ARBA" id="ARBA00022989"/>
    </source>
</evidence>
<evidence type="ECO:0000256" key="10">
    <source>
        <dbReference type="ARBA" id="ARBA00023136"/>
    </source>
</evidence>
<dbReference type="RefSeq" id="XP_046790575.1">
    <property type="nucleotide sequence ID" value="XM_046934619.1"/>
</dbReference>
<keyword evidence="13" id="KW-0393">Immunoglobulin domain</keyword>
<keyword evidence="20" id="KW-1185">Reference proteome</keyword>
<dbReference type="SMR" id="A0A8V0YLS0"/>
<evidence type="ECO:0000256" key="11">
    <source>
        <dbReference type="ARBA" id="ARBA00023157"/>
    </source>
</evidence>
<keyword evidence="5" id="KW-0964">Secreted</keyword>
<gene>
    <name evidence="19" type="primary">NRG1</name>
</gene>
<dbReference type="CTD" id="3084"/>
<accession>A0A8V0YLS0</accession>
<protein>
    <recommendedName>
        <fullName evidence="14">Pro-neuregulin-1, membrane-bound isoform</fullName>
    </recommendedName>
</protein>
<dbReference type="InterPro" id="IPR002154">
    <property type="entry name" value="Neuregulin_C"/>
</dbReference>
<evidence type="ECO:0000256" key="15">
    <source>
        <dbReference type="PROSITE-ProRule" id="PRU00076"/>
    </source>
</evidence>
<keyword evidence="11 15" id="KW-1015">Disulfide bond</keyword>
<feature type="compositionally biased region" description="Basic residues" evidence="16">
    <location>
        <begin position="582"/>
        <end position="592"/>
    </location>
</feature>
<dbReference type="GO" id="GO:0008083">
    <property type="term" value="F:growth factor activity"/>
    <property type="evidence" value="ECO:0007669"/>
    <property type="project" value="UniProtKB-KW"/>
</dbReference>
<evidence type="ECO:0000256" key="2">
    <source>
        <dbReference type="ARBA" id="ARBA00004613"/>
    </source>
</evidence>
<keyword evidence="6 15" id="KW-0245">EGF-like domain</keyword>
<dbReference type="CDD" id="cd00054">
    <property type="entry name" value="EGF_CA"/>
    <property type="match status" value="1"/>
</dbReference>
<dbReference type="OrthoDB" id="8747558at2759"/>
<dbReference type="PANTHER" id="PTHR11100:SF7">
    <property type="entry name" value="PRO-NEUREGULIN-1, MEMBRANE-BOUND ISOFORM"/>
    <property type="match status" value="1"/>
</dbReference>
<feature type="domain" description="EGF-like" evidence="18">
    <location>
        <begin position="220"/>
        <end position="264"/>
    </location>
</feature>
<dbReference type="GO" id="GO:0005576">
    <property type="term" value="C:extracellular region"/>
    <property type="evidence" value="ECO:0007669"/>
    <property type="project" value="UniProtKB-SubCell"/>
</dbReference>
<evidence type="ECO:0000256" key="4">
    <source>
        <dbReference type="ARBA" id="ARBA00022475"/>
    </source>
</evidence>
<dbReference type="AlphaFoldDB" id="A0A8V0YLS0"/>
<dbReference type="InterPro" id="IPR018250">
    <property type="entry name" value="NRG1"/>
</dbReference>
<keyword evidence="21" id="KW-1267">Proteomics identification</keyword>
<feature type="compositionally biased region" description="Low complexity" evidence="16">
    <location>
        <begin position="372"/>
        <end position="392"/>
    </location>
</feature>
<dbReference type="Gene3D" id="2.10.25.10">
    <property type="entry name" value="Laminin"/>
    <property type="match status" value="1"/>
</dbReference>
<dbReference type="GO" id="GO:0005886">
    <property type="term" value="C:plasma membrane"/>
    <property type="evidence" value="ECO:0007669"/>
    <property type="project" value="UniProtKB-SubCell"/>
</dbReference>
<dbReference type="GO" id="GO:0007399">
    <property type="term" value="P:nervous system development"/>
    <property type="evidence" value="ECO:0007669"/>
    <property type="project" value="InterPro"/>
</dbReference>
<reference evidence="19" key="1">
    <citation type="submission" date="2020-11" db="EMBL/GenBank/DDBJ databases">
        <title>Gallus gallus (Chicken) genome, bGalGal1, GRCg7b, maternal haplotype autosomes + Z &amp; W.</title>
        <authorList>
            <person name="Warren W."/>
            <person name="Formenti G."/>
            <person name="Fedrigo O."/>
            <person name="Haase B."/>
            <person name="Mountcastle J."/>
            <person name="Balacco J."/>
            <person name="Tracey A."/>
            <person name="Schneider V."/>
            <person name="Okimoto R."/>
            <person name="Cheng H."/>
            <person name="Hawken R."/>
            <person name="Howe K."/>
            <person name="Jarvis E.D."/>
        </authorList>
    </citation>
    <scope>NUCLEOTIDE SEQUENCE [LARGE SCALE GENOMIC DNA]</scope>
    <source>
        <strain evidence="19">Broiler</strain>
    </source>
</reference>
<keyword evidence="8 17" id="KW-1133">Transmembrane helix</keyword>
<dbReference type="InterPro" id="IPR000742">
    <property type="entry name" value="EGF"/>
</dbReference>
<proteinExistence type="evidence at protein level"/>
<dbReference type="SUPFAM" id="SSF57196">
    <property type="entry name" value="EGF/Laminin"/>
    <property type="match status" value="1"/>
</dbReference>
<dbReference type="SMART" id="SM00181">
    <property type="entry name" value="EGF"/>
    <property type="match status" value="1"/>
</dbReference>
<dbReference type="InterPro" id="IPR040180">
    <property type="entry name" value="Neuregulin"/>
</dbReference>
<evidence type="ECO:0000259" key="18">
    <source>
        <dbReference type="PROSITE" id="PS50026"/>
    </source>
</evidence>
<evidence type="ECO:0000256" key="7">
    <source>
        <dbReference type="ARBA" id="ARBA00022692"/>
    </source>
</evidence>
<comment type="caution">
    <text evidence="15">Lacks conserved residue(s) required for the propagation of feature annotation.</text>
</comment>
<evidence type="ECO:0000256" key="17">
    <source>
        <dbReference type="SAM" id="Phobius"/>
    </source>
</evidence>
<comment type="similarity">
    <text evidence="3">Belongs to the neuregulin family.</text>
</comment>
<dbReference type="Ensembl" id="ENSGALT00010033393.1">
    <property type="protein sequence ID" value="ENSGALP00010019699.1"/>
    <property type="gene ID" value="ENSGALG00010013914.1"/>
</dbReference>
<evidence type="ECO:0000256" key="6">
    <source>
        <dbReference type="ARBA" id="ARBA00022536"/>
    </source>
</evidence>
<feature type="region of interest" description="Disordered" evidence="16">
    <location>
        <begin position="469"/>
        <end position="499"/>
    </location>
</feature>
<feature type="region of interest" description="Disordered" evidence="16">
    <location>
        <begin position="1"/>
        <end position="40"/>
    </location>
</feature>
<keyword evidence="12" id="KW-0325">Glycoprotein</keyword>
<dbReference type="PANTHER" id="PTHR11100">
    <property type="entry name" value="HEREGULIN-NEUREGULIN FAMILY MEMBER"/>
    <property type="match status" value="1"/>
</dbReference>
<feature type="compositionally biased region" description="Low complexity" evidence="16">
    <location>
        <begin position="605"/>
        <end position="614"/>
    </location>
</feature>
<reference evidence="19" key="2">
    <citation type="submission" date="2025-08" db="UniProtKB">
        <authorList>
            <consortium name="Ensembl"/>
        </authorList>
    </citation>
    <scope>IDENTIFICATION</scope>
    <source>
        <strain evidence="19">broiler</strain>
    </source>
</reference>
<feature type="region of interest" description="Disordered" evidence="16">
    <location>
        <begin position="184"/>
        <end position="215"/>
    </location>
</feature>
<evidence type="ECO:0000313" key="19">
    <source>
        <dbReference type="Ensembl" id="ENSGALP00010019699.1"/>
    </source>
</evidence>
<feature type="region of interest" description="Disordered" evidence="16">
    <location>
        <begin position="564"/>
        <end position="631"/>
    </location>
</feature>
<feature type="transmembrane region" description="Helical" evidence="17">
    <location>
        <begin position="69"/>
        <end position="92"/>
    </location>
</feature>
<evidence type="ECO:0007829" key="21">
    <source>
        <dbReference type="PeptideAtlas" id="A0A8V0YLS0"/>
    </source>
</evidence>
<feature type="compositionally biased region" description="Polar residues" evidence="16">
    <location>
        <begin position="393"/>
        <end position="402"/>
    </location>
</feature>
<keyword evidence="4" id="KW-1003">Cell membrane</keyword>
<evidence type="ECO:0000256" key="16">
    <source>
        <dbReference type="SAM" id="MobiDB-lite"/>
    </source>
</evidence>
<feature type="compositionally biased region" description="Polar residues" evidence="16">
    <location>
        <begin position="8"/>
        <end position="18"/>
    </location>
</feature>
<feature type="region of interest" description="Disordered" evidence="16">
    <location>
        <begin position="538"/>
        <end position="557"/>
    </location>
</feature>
<feature type="compositionally biased region" description="Polar residues" evidence="16">
    <location>
        <begin position="538"/>
        <end position="552"/>
    </location>
</feature>
<feature type="compositionally biased region" description="Low complexity" evidence="16">
    <location>
        <begin position="184"/>
        <end position="194"/>
    </location>
</feature>
<dbReference type="Pfam" id="PF02158">
    <property type="entry name" value="Neuregulin"/>
    <property type="match status" value="1"/>
</dbReference>
<evidence type="ECO:0000256" key="12">
    <source>
        <dbReference type="ARBA" id="ARBA00023180"/>
    </source>
</evidence>
<keyword evidence="7 17" id="KW-0812">Transmembrane</keyword>
<evidence type="ECO:0000256" key="9">
    <source>
        <dbReference type="ARBA" id="ARBA00023030"/>
    </source>
</evidence>
<evidence type="ECO:0000313" key="20">
    <source>
        <dbReference type="Proteomes" id="UP000000539"/>
    </source>
</evidence>
<dbReference type="FunFam" id="2.10.25.10:FF:000073">
    <property type="entry name" value="Pro-neuregulin-1, membrane-bound isoform A"/>
    <property type="match status" value="1"/>
</dbReference>
<feature type="compositionally biased region" description="Low complexity" evidence="16">
    <location>
        <begin position="403"/>
        <end position="419"/>
    </location>
</feature>
<dbReference type="GeneID" id="373906"/>
<dbReference type="PROSITE" id="PS50026">
    <property type="entry name" value="EGF_3"/>
    <property type="match status" value="1"/>
</dbReference>
<evidence type="ECO:0000256" key="1">
    <source>
        <dbReference type="ARBA" id="ARBA00004251"/>
    </source>
</evidence>
<reference evidence="19" key="3">
    <citation type="submission" date="2025-09" db="UniProtKB">
        <authorList>
            <consortium name="Ensembl"/>
        </authorList>
    </citation>
    <scope>IDENTIFICATION</scope>
    <source>
        <strain evidence="19">broiler</strain>
    </source>
</reference>
<sequence length="680" mass="74665">MSEVGTETFPSPSAQLSPDASLGGLPAEENMPGPHREDSRVPGVAGLASTCCVCLEAERLKGCLNSEKICIAPILACLLSLCLCIAGLKWVFVDKIFEYDSPTHLDPGRIGQDPRSTVDPTALSAWVPSEVYASPFPIPSLESKAEVTVQTDSSLVPSRPFLQPSLYNRILDVGLWSSATPSLSPSSLEPTTASQAQATETNLQTAPKLSTSTSTTGTSHLTKCDIKQKAFCVNGGECYMVKDLPNPPRYLCRCQPGFTGARCTETLPMKIQNQEKAEELYQKRVLTITGICIALLVVGIMCVVAYCKTKKQRKKLHDRLRQSLRSERNNVMNMANGPHHPNPPPDNVQLVNQYVSKNIISSERVVERETETSFSTSHYTSTTHHSMTVTQTPSHSWSNGHTESILSESHSVLVSSSVENSRHTSPTGPRGRLNGIGGPREGNSFLRHARETPDSYRDSPHSERYVSAMTTPARMSPVDFHTPTSPKSPPSEMSPPVSSLTISIPSVAVSPFMDEERPLLLVTPPRLREKYDNHLQQFNSFHNNPTHESNSLPPSPLRIVEDEEYETTQEYEPAQEPPKKLTNSRRVKRTKPNGHISSRVEVDSDTSSQSTSSESETEDERIGEDTPFLSIQNPMATSLEPAAAYRLAENRTNPANRFSTPEELQARLSSVIANQDPIAV</sequence>
<dbReference type="PROSITE" id="PS01186">
    <property type="entry name" value="EGF_2"/>
    <property type="match status" value="1"/>
</dbReference>
<feature type="disulfide bond" evidence="15">
    <location>
        <begin position="254"/>
        <end position="263"/>
    </location>
</feature>
<keyword evidence="10 17" id="KW-0472">Membrane</keyword>
<evidence type="ECO:0000256" key="13">
    <source>
        <dbReference type="ARBA" id="ARBA00023319"/>
    </source>
</evidence>
<comment type="subcellular location">
    <subcellularLocation>
        <location evidence="1">Cell membrane</location>
        <topology evidence="1">Single-pass type I membrane protein</topology>
    </subcellularLocation>
    <subcellularLocation>
        <location evidence="2">Secreted</location>
    </subcellularLocation>
</comment>
<dbReference type="Proteomes" id="UP000000539">
    <property type="component" value="Chromosome Z"/>
</dbReference>
<evidence type="ECO:0000256" key="14">
    <source>
        <dbReference type="ARBA" id="ARBA00034341"/>
    </source>
</evidence>
<evidence type="ECO:0000256" key="3">
    <source>
        <dbReference type="ARBA" id="ARBA00008216"/>
    </source>
</evidence>
<dbReference type="GeneTree" id="ENSGT00940000157326"/>
<dbReference type="RefSeq" id="XP_015135887.2">
    <property type="nucleotide sequence ID" value="XM_015280401.4"/>
</dbReference>
<name>A0A8V0YLS0_CHICK</name>
<feature type="region of interest" description="Disordered" evidence="16">
    <location>
        <begin position="366"/>
        <end position="444"/>
    </location>
</feature>